<evidence type="ECO:0000259" key="3">
    <source>
        <dbReference type="PROSITE" id="PS51272"/>
    </source>
</evidence>
<keyword evidence="5" id="KW-1185">Reference proteome</keyword>
<feature type="domain" description="SLH" evidence="3">
    <location>
        <begin position="1300"/>
        <end position="1363"/>
    </location>
</feature>
<feature type="signal peptide" evidence="2">
    <location>
        <begin position="1"/>
        <end position="27"/>
    </location>
</feature>
<dbReference type="Gene3D" id="2.60.40.2340">
    <property type="match status" value="1"/>
</dbReference>
<feature type="domain" description="SLH" evidence="3">
    <location>
        <begin position="1369"/>
        <end position="1427"/>
    </location>
</feature>
<dbReference type="KEGG" id="palb:EJC50_10010"/>
<gene>
    <name evidence="4" type="ORF">EJC50_10010</name>
</gene>
<feature type="region of interest" description="Disordered" evidence="1">
    <location>
        <begin position="994"/>
        <end position="1039"/>
    </location>
</feature>
<evidence type="ECO:0000313" key="4">
    <source>
        <dbReference type="EMBL" id="AZN39947.1"/>
    </source>
</evidence>
<name>A0A3S9A2D3_9BACL</name>
<proteinExistence type="predicted"/>
<evidence type="ECO:0000256" key="2">
    <source>
        <dbReference type="SAM" id="SignalP"/>
    </source>
</evidence>
<protein>
    <recommendedName>
        <fullName evidence="3">SLH domain-containing protein</fullName>
    </recommendedName>
</protein>
<dbReference type="EMBL" id="CP034437">
    <property type="protein sequence ID" value="AZN39947.1"/>
    <property type="molecule type" value="Genomic_DNA"/>
</dbReference>
<evidence type="ECO:0000313" key="5">
    <source>
        <dbReference type="Proteomes" id="UP000272528"/>
    </source>
</evidence>
<dbReference type="Pfam" id="PF00395">
    <property type="entry name" value="SLH"/>
    <property type="match status" value="2"/>
</dbReference>
<organism evidence="4 5">
    <name type="scientific">Paenibacillus albus</name>
    <dbReference type="NCBI Taxonomy" id="2495582"/>
    <lineage>
        <taxon>Bacteria</taxon>
        <taxon>Bacillati</taxon>
        <taxon>Bacillota</taxon>
        <taxon>Bacilli</taxon>
        <taxon>Bacillales</taxon>
        <taxon>Paenibacillaceae</taxon>
        <taxon>Paenibacillus</taxon>
    </lineage>
</organism>
<feature type="compositionally biased region" description="Low complexity" evidence="1">
    <location>
        <begin position="998"/>
        <end position="1030"/>
    </location>
</feature>
<dbReference type="InterPro" id="IPR013783">
    <property type="entry name" value="Ig-like_fold"/>
</dbReference>
<dbReference type="Gene3D" id="2.60.40.10">
    <property type="entry name" value="Immunoglobulins"/>
    <property type="match status" value="1"/>
</dbReference>
<reference evidence="5" key="1">
    <citation type="submission" date="2018-12" db="EMBL/GenBank/DDBJ databases">
        <title>Genome sequence of Peanibacillus sp.</title>
        <authorList>
            <person name="Subramani G."/>
            <person name="Srinivasan S."/>
            <person name="Kim M.K."/>
        </authorList>
    </citation>
    <scope>NUCLEOTIDE SEQUENCE [LARGE SCALE GENOMIC DNA]</scope>
    <source>
        <strain evidence="5">18JY67-1</strain>
    </source>
</reference>
<dbReference type="OrthoDB" id="1089471at2"/>
<dbReference type="Proteomes" id="UP000272528">
    <property type="component" value="Chromosome"/>
</dbReference>
<dbReference type="PROSITE" id="PS51272">
    <property type="entry name" value="SLH"/>
    <property type="match status" value="2"/>
</dbReference>
<dbReference type="InterPro" id="IPR001119">
    <property type="entry name" value="SLH_dom"/>
</dbReference>
<sequence>MALRIRKMPLFIALMLFISLFPTAVFAADDVPADSVAADSIIYNLGNQEVTVDTDESTEVTANHQLFDENGNYTIQLEDNAFFPYEVKFKENGEATVQTFDTSESTVTVGGHAFNVVSNTSDENRLSQIGFNIGGTYIPAVSKAKTFTPNPARSLRSLPLTTVNVTADLSGYLPAELKSVQLSTLLNGLTPSQTIGETDKVVWVKKYYSSSDEDEFKIAEQDDRIDLSPKYSGNSSVYLELIVGSAQQLDPNNTRYIVRINITSSDDALQFELYTQDGQTRTNANSRTEYLGTTNVYNPTTQTYETVPMQQLSVASQYDYNTEFYLGMSLNPAFNNVDVAVYKGLYATAEEAASGENVTSSVWNQTMASVDAGLLGNYANYQQNQYFTVVYSRNESVTAVENFKLYVYPRSNYMYPSGMFLHENNNNRYVYHGYSQSGTGGVQTYTFDLYKEYPANAAYNFTMNYTHENSSSGWDTASEYVTKAVVGHFDTLQAASGAADIKEQLFGKTYGTGYLANYSGNGKKFTIFAEGEVYKITIKAVTGTTSENETSGIPSLNQDTYFRMNGAQSDNGSLETYTVPYNDDTYYTEGFQTLLINATDTDMTTLKPTFYVANPPKAYAGANGAAEQTSGQSIQDFSHGPVLYSAKAEDGHEVKNYQVSFVKKFDGAASLFVNGPDTREVYLDEVYKYRHDIFIANVGTEALTGLSVELNATNVKLDPYWTFGGDGNDTLAPFTSVGNYNYDRGKYEVDNVAKIRLVPAEQSDANYTNDGLISGTLTIKSTNGGTRIINLTGTAGNPKIITESVADGVKYVPYSRLIQTNNMHDWNKVTFSLTSGTLPTGLTLLPNGEIYGIPKVTGDFTFSVRATYSYTEFQPSDATYTLSIKDNTDANVDAQVDPGYSIQVRIPATVTSYADNEFKIEGVLAEFKDLYIDGVKLRKNIDYTATSGSTRIIVKSQTFSGQANGSHTIAGEFRVDGDTSKEMKKAAQNYTINVTKTSGNNNNNNSGGNNSGNSSSGESNSGDSNDSSTTPPAPPKPTSWIAADATIADGVASASISDSSIASAIDVALKNNEAVVIKVEPKTAAKLAVKMSRGALNKLVNSNVLLTVNGGTIGTLTFDINSLKAIATGTGKASDDLVINLGLINKSNLPAAQQKLMSNNDVVVKSSVILGGKGVSSFGKGIVRLRVPFTLASGVKTTQVVPYYLNESTSKLELVMGGYNSAMTTVDLQLRHFSIYVVKVSNKKYEGHGGWFDSNLDWAVQRNLLEKYIVVGKIDVAQEVSRADFVVSLMKALGIQPLSTFKVKQFADVSGADASYIRTAKELGIITGVGNNHFDPNHTSKRGEQFQIVYNLIKAKISTVDSKNTNKNISDYKDAASVPNWLKPALSELLKLGVIQGDGTNLKVKDNFTIAEFCVVLKKMATPTAAG</sequence>
<dbReference type="RefSeq" id="WP_126015028.1">
    <property type="nucleotide sequence ID" value="NZ_CP034437.1"/>
</dbReference>
<feature type="chain" id="PRO_5019227902" description="SLH domain-containing protein" evidence="2">
    <location>
        <begin position="28"/>
        <end position="1427"/>
    </location>
</feature>
<keyword evidence="2" id="KW-0732">Signal</keyword>
<accession>A0A3S9A2D3</accession>
<evidence type="ECO:0000256" key="1">
    <source>
        <dbReference type="SAM" id="MobiDB-lite"/>
    </source>
</evidence>